<accession>A0A1N6YMI1</accession>
<protein>
    <submittedName>
        <fullName evidence="1">Uncharacterized protein</fullName>
    </submittedName>
</protein>
<organism evidence="1 2">
    <name type="scientific">Alkalispirochaeta americana</name>
    <dbReference type="NCBI Taxonomy" id="159291"/>
    <lineage>
        <taxon>Bacteria</taxon>
        <taxon>Pseudomonadati</taxon>
        <taxon>Spirochaetota</taxon>
        <taxon>Spirochaetia</taxon>
        <taxon>Spirochaetales</taxon>
        <taxon>Spirochaetaceae</taxon>
        <taxon>Alkalispirochaeta</taxon>
    </lineage>
</organism>
<proteinExistence type="predicted"/>
<gene>
    <name evidence="1" type="ORF">SAMN05920897_1652</name>
</gene>
<evidence type="ECO:0000313" key="1">
    <source>
        <dbReference type="EMBL" id="SIR15772.1"/>
    </source>
</evidence>
<dbReference type="OrthoDB" id="9783370at2"/>
<evidence type="ECO:0000313" key="2">
    <source>
        <dbReference type="Proteomes" id="UP000186400"/>
    </source>
</evidence>
<dbReference type="Proteomes" id="UP000186400">
    <property type="component" value="Unassembled WGS sequence"/>
</dbReference>
<dbReference type="EMBL" id="FTMS01000065">
    <property type="protein sequence ID" value="SIR15772.1"/>
    <property type="molecule type" value="Genomic_DNA"/>
</dbReference>
<reference evidence="1 2" key="1">
    <citation type="submission" date="2017-01" db="EMBL/GenBank/DDBJ databases">
        <authorList>
            <person name="Mah S.A."/>
            <person name="Swanson W.J."/>
            <person name="Moy G.W."/>
            <person name="Vacquier V.D."/>
        </authorList>
    </citation>
    <scope>NUCLEOTIDE SEQUENCE [LARGE SCALE GENOMIC DNA]</scope>
    <source>
        <strain evidence="1 2">ASpG1</strain>
    </source>
</reference>
<sequence length="99" mass="10457">MLLQKFGLSILESLANSITISVSTDGLPKEETFSYVEQRITACDGNPAMFTKGALNLIHQASVGVLRSIGAISTAGMGKAYASDSPTVETEHIQAVISR</sequence>
<dbReference type="AlphaFoldDB" id="A0A1N6YMI1"/>
<dbReference type="RefSeq" id="WP_076490043.1">
    <property type="nucleotide sequence ID" value="NZ_FTMS01000065.1"/>
</dbReference>
<name>A0A1N6YMI1_9SPIO</name>
<keyword evidence="2" id="KW-1185">Reference proteome</keyword>